<protein>
    <recommendedName>
        <fullName evidence="10">Small ribosomal subunit biogenesis GTPase RsgA</fullName>
        <ecNumber evidence="10">3.6.1.-</ecNumber>
    </recommendedName>
</protein>
<evidence type="ECO:0000313" key="13">
    <source>
        <dbReference type="EMBL" id="SMF69332.1"/>
    </source>
</evidence>
<comment type="subcellular location">
    <subcellularLocation>
        <location evidence="10">Cytoplasm</location>
    </subcellularLocation>
</comment>
<dbReference type="PROSITE" id="PS50936">
    <property type="entry name" value="ENGC_GTPASE"/>
    <property type="match status" value="1"/>
</dbReference>
<keyword evidence="2 10" id="KW-0690">Ribosome biogenesis</keyword>
<keyword evidence="7 10" id="KW-0862">Zinc</keyword>
<evidence type="ECO:0000256" key="6">
    <source>
        <dbReference type="ARBA" id="ARBA00022801"/>
    </source>
</evidence>
<evidence type="ECO:0000259" key="11">
    <source>
        <dbReference type="PROSITE" id="PS50936"/>
    </source>
</evidence>
<dbReference type="NCBIfam" id="TIGR00157">
    <property type="entry name" value="ribosome small subunit-dependent GTPase A"/>
    <property type="match status" value="1"/>
</dbReference>
<dbReference type="EC" id="3.6.1.-" evidence="10"/>
<dbReference type="InterPro" id="IPR027417">
    <property type="entry name" value="P-loop_NTPase"/>
</dbReference>
<dbReference type="RefSeq" id="WP_208917648.1">
    <property type="nucleotide sequence ID" value="NZ_LT840184.1"/>
</dbReference>
<proteinExistence type="inferred from homology"/>
<dbReference type="PROSITE" id="PS51721">
    <property type="entry name" value="G_CP"/>
    <property type="match status" value="1"/>
</dbReference>
<feature type="binding site" evidence="10">
    <location>
        <position position="290"/>
    </location>
    <ligand>
        <name>Zn(2+)</name>
        <dbReference type="ChEBI" id="CHEBI:29105"/>
    </ligand>
</feature>
<dbReference type="GO" id="GO:0042274">
    <property type="term" value="P:ribosomal small subunit biogenesis"/>
    <property type="evidence" value="ECO:0007669"/>
    <property type="project" value="UniProtKB-UniRule"/>
</dbReference>
<feature type="domain" description="CP-type G" evidence="12">
    <location>
        <begin position="103"/>
        <end position="262"/>
    </location>
</feature>
<comment type="cofactor">
    <cofactor evidence="10">
        <name>Zn(2+)</name>
        <dbReference type="ChEBI" id="CHEBI:29105"/>
    </cofactor>
    <text evidence="10">Binds 1 zinc ion per subunit.</text>
</comment>
<evidence type="ECO:0000256" key="7">
    <source>
        <dbReference type="ARBA" id="ARBA00022833"/>
    </source>
</evidence>
<dbReference type="AlphaFoldDB" id="A0A1X7GG83"/>
<dbReference type="GO" id="GO:0005737">
    <property type="term" value="C:cytoplasm"/>
    <property type="evidence" value="ECO:0007669"/>
    <property type="project" value="UniProtKB-SubCell"/>
</dbReference>
<feature type="domain" description="EngC GTPase" evidence="11">
    <location>
        <begin position="113"/>
        <end position="260"/>
    </location>
</feature>
<feature type="binding site" evidence="10">
    <location>
        <position position="285"/>
    </location>
    <ligand>
        <name>Zn(2+)</name>
        <dbReference type="ChEBI" id="CHEBI:29105"/>
    </ligand>
</feature>
<comment type="similarity">
    <text evidence="10">Belongs to the TRAFAC class YlqF/YawG GTPase family. RsgA subfamily.</text>
</comment>
<accession>A0A1X7GG83</accession>
<dbReference type="InterPro" id="IPR010914">
    <property type="entry name" value="RsgA_GTPase_dom"/>
</dbReference>
<evidence type="ECO:0000313" key="14">
    <source>
        <dbReference type="Proteomes" id="UP000192940"/>
    </source>
</evidence>
<dbReference type="InterPro" id="IPR004881">
    <property type="entry name" value="Ribosome_biogen_GTPase_RsgA"/>
</dbReference>
<feature type="binding site" evidence="10">
    <location>
        <position position="298"/>
    </location>
    <ligand>
        <name>Zn(2+)</name>
        <dbReference type="ChEBI" id="CHEBI:29105"/>
    </ligand>
</feature>
<sequence>MNTFTLRDYGFTPQHDPLHTDGTYARVTAVHKQHYSLITEQGECLARLKAGIYFNNCTEEFPTTGDFVQIQYNPDGESLIIRTLPRKSKYARNDLSGHAANFAKTIKEQTVAANFDYVFIMQSLNHDFNPRRIERYLALSWQSGAIPVVILTKADLITDTSEYLAAVNQIAIGVAVYVISAKTGYGIDGLSDYLTKGNTIVFLGSSGVGKSSLVNKLAGKEMMTVSDIREDDSKGKHTTSHRQLILLSSGVMVIDTPGMRELGMWEASEGIREGFSDVERYLGHCKFSDCGHASEPGCAVRAAIQNGELPKERWDSYLALRREAAFVEDKAAYLRNKTAQIVASKVMERQQKRGGKHR</sequence>
<keyword evidence="5 10" id="KW-0547">Nucleotide-binding</keyword>
<dbReference type="SUPFAM" id="SSF52540">
    <property type="entry name" value="P-loop containing nucleoside triphosphate hydrolases"/>
    <property type="match status" value="1"/>
</dbReference>
<keyword evidence="3 10" id="KW-0479">Metal-binding</keyword>
<evidence type="ECO:0000256" key="8">
    <source>
        <dbReference type="ARBA" id="ARBA00022884"/>
    </source>
</evidence>
<name>A0A1X7GG83_9BACL</name>
<dbReference type="InterPro" id="IPR030378">
    <property type="entry name" value="G_CP_dom"/>
</dbReference>
<dbReference type="GO" id="GO:0003924">
    <property type="term" value="F:GTPase activity"/>
    <property type="evidence" value="ECO:0007669"/>
    <property type="project" value="UniProtKB-UniRule"/>
</dbReference>
<evidence type="ECO:0000256" key="9">
    <source>
        <dbReference type="ARBA" id="ARBA00023134"/>
    </source>
</evidence>
<evidence type="ECO:0000256" key="3">
    <source>
        <dbReference type="ARBA" id="ARBA00022723"/>
    </source>
</evidence>
<evidence type="ECO:0000256" key="2">
    <source>
        <dbReference type="ARBA" id="ARBA00022517"/>
    </source>
</evidence>
<feature type="binding site" evidence="10">
    <location>
        <position position="292"/>
    </location>
    <ligand>
        <name>Zn(2+)</name>
        <dbReference type="ChEBI" id="CHEBI:29105"/>
    </ligand>
</feature>
<dbReference type="Proteomes" id="UP000192940">
    <property type="component" value="Chromosome I"/>
</dbReference>
<evidence type="ECO:0000256" key="5">
    <source>
        <dbReference type="ARBA" id="ARBA00022741"/>
    </source>
</evidence>
<dbReference type="PANTHER" id="PTHR32120:SF10">
    <property type="entry name" value="SMALL RIBOSOMAL SUBUNIT BIOGENESIS GTPASE RSGA"/>
    <property type="match status" value="1"/>
</dbReference>
<evidence type="ECO:0000256" key="10">
    <source>
        <dbReference type="HAMAP-Rule" id="MF_01820"/>
    </source>
</evidence>
<keyword evidence="8 10" id="KW-0694">RNA-binding</keyword>
<evidence type="ECO:0000256" key="4">
    <source>
        <dbReference type="ARBA" id="ARBA00022730"/>
    </source>
</evidence>
<dbReference type="GO" id="GO:0005525">
    <property type="term" value="F:GTP binding"/>
    <property type="evidence" value="ECO:0007669"/>
    <property type="project" value="UniProtKB-UniRule"/>
</dbReference>
<keyword evidence="4 10" id="KW-0699">rRNA-binding</keyword>
<dbReference type="Pfam" id="PF03193">
    <property type="entry name" value="RsgA_GTPase"/>
    <property type="match status" value="1"/>
</dbReference>
<feature type="binding site" evidence="10">
    <location>
        <begin position="152"/>
        <end position="155"/>
    </location>
    <ligand>
        <name>GTP</name>
        <dbReference type="ChEBI" id="CHEBI:37565"/>
    </ligand>
</feature>
<keyword evidence="9 10" id="KW-0342">GTP-binding</keyword>
<dbReference type="HAMAP" id="MF_01820">
    <property type="entry name" value="GTPase_RsgA"/>
    <property type="match status" value="1"/>
</dbReference>
<dbReference type="Gene3D" id="3.40.50.300">
    <property type="entry name" value="P-loop containing nucleotide triphosphate hydrolases"/>
    <property type="match status" value="1"/>
</dbReference>
<dbReference type="PANTHER" id="PTHR32120">
    <property type="entry name" value="SMALL RIBOSOMAL SUBUNIT BIOGENESIS GTPASE RSGA"/>
    <property type="match status" value="1"/>
</dbReference>
<dbReference type="GO" id="GO:0046872">
    <property type="term" value="F:metal ion binding"/>
    <property type="evidence" value="ECO:0007669"/>
    <property type="project" value="UniProtKB-KW"/>
</dbReference>
<keyword evidence="6 10" id="KW-0378">Hydrolase</keyword>
<reference evidence="13 14" key="1">
    <citation type="submission" date="2017-04" db="EMBL/GenBank/DDBJ databases">
        <authorList>
            <person name="Afonso C.L."/>
            <person name="Miller P.J."/>
            <person name="Scott M.A."/>
            <person name="Spackman E."/>
            <person name="Goraichik I."/>
            <person name="Dimitrov K.M."/>
            <person name="Suarez D.L."/>
            <person name="Swayne D.E."/>
        </authorList>
    </citation>
    <scope>NUCLEOTIDE SEQUENCE [LARGE SCALE GENOMIC DNA]</scope>
    <source>
        <strain evidence="13 14">N3/975</strain>
    </source>
</reference>
<keyword evidence="14" id="KW-1185">Reference proteome</keyword>
<dbReference type="Gene3D" id="1.10.40.50">
    <property type="entry name" value="Probable gtpase engc, domain 3"/>
    <property type="match status" value="1"/>
</dbReference>
<gene>
    <name evidence="10" type="primary">rsgA</name>
    <name evidence="13" type="ORF">SAMN05661091_0551</name>
</gene>
<dbReference type="EMBL" id="LT840184">
    <property type="protein sequence ID" value="SMF69332.1"/>
    <property type="molecule type" value="Genomic_DNA"/>
</dbReference>
<comment type="subunit">
    <text evidence="10">Monomer. Associates with 30S ribosomal subunit, binds 16S rRNA.</text>
</comment>
<feature type="binding site" evidence="10">
    <location>
        <begin position="204"/>
        <end position="212"/>
    </location>
    <ligand>
        <name>GTP</name>
        <dbReference type="ChEBI" id="CHEBI:37565"/>
    </ligand>
</feature>
<dbReference type="GO" id="GO:0019843">
    <property type="term" value="F:rRNA binding"/>
    <property type="evidence" value="ECO:0007669"/>
    <property type="project" value="UniProtKB-KW"/>
</dbReference>
<comment type="function">
    <text evidence="10">One of several proteins that assist in the late maturation steps of the functional core of the 30S ribosomal subunit. Helps release RbfA from mature subunits. May play a role in the assembly of ribosomal proteins into the subunit. Circularly permuted GTPase that catalyzes slow GTP hydrolysis, GTPase activity is stimulated by the 30S ribosomal subunit.</text>
</comment>
<keyword evidence="1 10" id="KW-0963">Cytoplasm</keyword>
<evidence type="ECO:0000259" key="12">
    <source>
        <dbReference type="PROSITE" id="PS51721"/>
    </source>
</evidence>
<evidence type="ECO:0000256" key="1">
    <source>
        <dbReference type="ARBA" id="ARBA00022490"/>
    </source>
</evidence>
<dbReference type="CDD" id="cd01854">
    <property type="entry name" value="YjeQ_EngC"/>
    <property type="match status" value="1"/>
</dbReference>
<organism evidence="13 14">
    <name type="scientific">Paenibacillus uliginis N3/975</name>
    <dbReference type="NCBI Taxonomy" id="1313296"/>
    <lineage>
        <taxon>Bacteria</taxon>
        <taxon>Bacillati</taxon>
        <taxon>Bacillota</taxon>
        <taxon>Bacilli</taxon>
        <taxon>Bacillales</taxon>
        <taxon>Paenibacillaceae</taxon>
        <taxon>Paenibacillus</taxon>
    </lineage>
</organism>
<dbReference type="STRING" id="1313296.SAMN05661091_0551"/>